<sequence>MAMGLYLRQDHTVGLISRSVEKTQLFSYNCRMINKLAVAVLFVLFFGACSKDNPGPVDPEMTDEHWIKINLPDHWGRITAIYGNIEDTLLIARMDELFITTDQGASWQMVYDAGVGIAGFYKHQKELLALNGFINGEQEAIHPTYSSVDNGRTWQKWKYDVKVYDELRVERKIVRKGSDSYYAIVPQEPIPDEVHGGTLRQPDRLVKVVNGSELSFYFPFERTLQYLYMDANDRMYVGADGTRFEWQQVDANTRRYPSYGEPAIIYISRKPIKF</sequence>
<reference evidence="1 2" key="1">
    <citation type="submission" date="2016-10" db="EMBL/GenBank/DDBJ databases">
        <authorList>
            <person name="de Groot N.N."/>
        </authorList>
    </citation>
    <scope>NUCLEOTIDE SEQUENCE [LARGE SCALE GENOMIC DNA]</scope>
    <source>
        <strain evidence="1 2">DSM 22789</strain>
    </source>
</reference>
<name>A0A1I6PHK2_9SPHI</name>
<evidence type="ECO:0000313" key="2">
    <source>
        <dbReference type="Proteomes" id="UP000198785"/>
    </source>
</evidence>
<gene>
    <name evidence="1" type="ORF">SAMN05660206_101474</name>
</gene>
<dbReference type="SUPFAM" id="SSF110296">
    <property type="entry name" value="Oligoxyloglucan reducing end-specific cellobiohydrolase"/>
    <property type="match status" value="1"/>
</dbReference>
<protein>
    <recommendedName>
        <fullName evidence="3">BNR repeat-like domain-containing protein</fullName>
    </recommendedName>
</protein>
<evidence type="ECO:0008006" key="3">
    <source>
        <dbReference type="Google" id="ProtNLM"/>
    </source>
</evidence>
<proteinExistence type="predicted"/>
<dbReference type="EMBL" id="FOZZ01000001">
    <property type="protein sequence ID" value="SFS39692.1"/>
    <property type="molecule type" value="Genomic_DNA"/>
</dbReference>
<accession>A0A1I6PHK2</accession>
<evidence type="ECO:0000313" key="1">
    <source>
        <dbReference type="EMBL" id="SFS39692.1"/>
    </source>
</evidence>
<dbReference type="InterPro" id="IPR015943">
    <property type="entry name" value="WD40/YVTN_repeat-like_dom_sf"/>
</dbReference>
<keyword evidence="2" id="KW-1185">Reference proteome</keyword>
<organism evidence="1 2">
    <name type="scientific">Sphingobacterium wenxiniae</name>
    <dbReference type="NCBI Taxonomy" id="683125"/>
    <lineage>
        <taxon>Bacteria</taxon>
        <taxon>Pseudomonadati</taxon>
        <taxon>Bacteroidota</taxon>
        <taxon>Sphingobacteriia</taxon>
        <taxon>Sphingobacteriales</taxon>
        <taxon>Sphingobacteriaceae</taxon>
        <taxon>Sphingobacterium</taxon>
    </lineage>
</organism>
<dbReference type="Proteomes" id="UP000198785">
    <property type="component" value="Unassembled WGS sequence"/>
</dbReference>
<dbReference type="Gene3D" id="2.130.10.10">
    <property type="entry name" value="YVTN repeat-like/Quinoprotein amine dehydrogenase"/>
    <property type="match status" value="1"/>
</dbReference>
<dbReference type="AlphaFoldDB" id="A0A1I6PHK2"/>